<feature type="chain" id="PRO_5002721243" evidence="7">
    <location>
        <begin position="45"/>
        <end position="1177"/>
    </location>
</feature>
<dbReference type="InterPro" id="IPR036852">
    <property type="entry name" value="Peptidase_S8/S53_dom_sf"/>
</dbReference>
<dbReference type="EMBL" id="AP009384">
    <property type="protein sequence ID" value="BAF87502.1"/>
    <property type="molecule type" value="Genomic_DNA"/>
</dbReference>
<reference evidence="9 10" key="6">
    <citation type="journal article" date="2011" name="Appl. Environ. Microbiol.">
        <title>Involvement of the azorhizobial chromosome partition gene (parA) in the onset of bacteroid differentiation during Sesbania rostrata stem nodule development.</title>
        <authorList>
            <person name="Liu CT."/>
            <person name="Lee KB."/>
            <person name="Wang YS."/>
            <person name="Peng MH."/>
            <person name="Lee KT."/>
            <person name="Suzuki S."/>
            <person name="Suzuki T."/>
            <person name="Oyaizu H."/>
        </authorList>
    </citation>
    <scope>NUCLEOTIDE SEQUENCE [LARGE SCALE GENOMIC DNA]</scope>
    <source>
        <strain evidence="10">ATCC 43989 / DSM 5975 / JCM 20966 / LMG 6465 / NBRC 14845 / NCIMB 13405 / ORS 571</strain>
    </source>
</reference>
<dbReference type="GO" id="GO:0004252">
    <property type="term" value="F:serine-type endopeptidase activity"/>
    <property type="evidence" value="ECO:0007669"/>
    <property type="project" value="UniProtKB-UniRule"/>
</dbReference>
<dbReference type="InterPro" id="IPR000209">
    <property type="entry name" value="Peptidase_S8/S53_dom"/>
</dbReference>
<evidence type="ECO:0000256" key="7">
    <source>
        <dbReference type="SAM" id="SignalP"/>
    </source>
</evidence>
<dbReference type="InterPro" id="IPR013425">
    <property type="entry name" value="Autotrns_rpt"/>
</dbReference>
<dbReference type="eggNOG" id="COG4625">
    <property type="taxonomic scope" value="Bacteria"/>
</dbReference>
<reference evidence="9 10" key="3">
    <citation type="journal article" date="2008" name="BMC Genomics">
        <title>The genome of the versatile nitrogen fixer Azorhizobium caulinodans ORS571.</title>
        <authorList>
            <person name="Lee KB."/>
            <person name="Backer P.D."/>
            <person name="Aono T."/>
            <person name="Liu CT."/>
            <person name="Suzuki S."/>
            <person name="Suzuki T."/>
            <person name="Kaneko T."/>
            <person name="Yamada M."/>
            <person name="Tabata S."/>
            <person name="Kupfer D.M."/>
            <person name="Najar F.Z."/>
            <person name="Wiley G.B."/>
            <person name="Roe B."/>
            <person name="Binnewies T.T."/>
            <person name="Ussery D.W."/>
            <person name="D'Haeze W."/>
            <person name="Herder J.D."/>
            <person name="Gevers D."/>
            <person name="Vereecke D."/>
            <person name="Holsters M."/>
            <person name="Oyaizu H."/>
        </authorList>
    </citation>
    <scope>NUCLEOTIDE SEQUENCE [LARGE SCALE GENOMIC DNA]</scope>
    <source>
        <strain evidence="10">ATCC 43989 / DSM 5975 / JCM 20966 / LMG 6465 / NBRC 14845 / NCIMB 13405 / ORS 571</strain>
    </source>
</reference>
<name>A8HXI1_AZOC5</name>
<dbReference type="Gene3D" id="2.160.20.20">
    <property type="match status" value="1"/>
</dbReference>
<evidence type="ECO:0000313" key="10">
    <source>
        <dbReference type="Proteomes" id="UP000000270"/>
    </source>
</evidence>
<dbReference type="SUPFAM" id="SSF51126">
    <property type="entry name" value="Pectin lyase-like"/>
    <property type="match status" value="1"/>
</dbReference>
<dbReference type="GO" id="GO:0019867">
    <property type="term" value="C:outer membrane"/>
    <property type="evidence" value="ECO:0007669"/>
    <property type="project" value="InterPro"/>
</dbReference>
<keyword evidence="4 6" id="KW-0720">Serine protease</keyword>
<keyword evidence="10" id="KW-1185">Reference proteome</keyword>
<dbReference type="InterPro" id="IPR012332">
    <property type="entry name" value="Autotransporter_pectin_lyase_C"/>
</dbReference>
<dbReference type="GO" id="GO:0016485">
    <property type="term" value="P:protein processing"/>
    <property type="evidence" value="ECO:0007669"/>
    <property type="project" value="TreeGrafter"/>
</dbReference>
<reference evidence="9 10" key="1">
    <citation type="journal article" date="2007" name="Appl. Environ. Microbiol.">
        <title>Rhizobial factors required for stem nodule maturation and maintenance in Sesbania rostrata-Azorhizobium caulinodans ORS571 symbiosis.</title>
        <authorList>
            <person name="Suzuki S."/>
            <person name="Aono T."/>
            <person name="Lee KB."/>
            <person name="Suzuki T."/>
            <person name="Liu CT."/>
            <person name="Miwa H."/>
            <person name="Wakao S."/>
            <person name="Iki T."/>
            <person name="Oyaizu H."/>
        </authorList>
    </citation>
    <scope>NUCLEOTIDE SEQUENCE [LARGE SCALE GENOMIC DNA]</scope>
    <source>
        <strain evidence="10">ATCC 43989 / DSM 5975 / JCM 20966 / LMG 6465 / NBRC 14845 / NCIMB 13405 / ORS 571</strain>
    </source>
</reference>
<dbReference type="NCBIfam" id="TIGR01414">
    <property type="entry name" value="autotrans_barl"/>
    <property type="match status" value="1"/>
</dbReference>
<feature type="signal peptide" evidence="7">
    <location>
        <begin position="1"/>
        <end position="44"/>
    </location>
</feature>
<reference evidence="9 10" key="5">
    <citation type="journal article" date="2010" name="Appl. Environ. Microbiol.">
        <title>phrR-like gene praR of Azorhizobium caulinodans ORS571 is essential for symbiosis with Sesbania rostrata and is involved in expression of reb genes.</title>
        <authorList>
            <person name="Akiba N."/>
            <person name="Aono T."/>
            <person name="Toyazaki H."/>
            <person name="Sato S."/>
            <person name="Oyaizu H."/>
        </authorList>
    </citation>
    <scope>NUCLEOTIDE SEQUENCE [LARGE SCALE GENOMIC DNA]</scope>
    <source>
        <strain evidence="10">ATCC 43989 / DSM 5975 / JCM 20966 / LMG 6465 / NBRC 14845 / NCIMB 13405 / ORS 571</strain>
    </source>
</reference>
<dbReference type="PRINTS" id="PR00723">
    <property type="entry name" value="SUBTILISIN"/>
</dbReference>
<dbReference type="Proteomes" id="UP000000270">
    <property type="component" value="Chromosome"/>
</dbReference>
<feature type="active site" description="Charge relay system" evidence="5 6">
    <location>
        <position position="130"/>
    </location>
</feature>
<evidence type="ECO:0000256" key="1">
    <source>
        <dbReference type="ARBA" id="ARBA00022670"/>
    </source>
</evidence>
<dbReference type="NCBIfam" id="TIGR02601">
    <property type="entry name" value="autotrns_rpt"/>
    <property type="match status" value="4"/>
</dbReference>
<dbReference type="SUPFAM" id="SSF103515">
    <property type="entry name" value="Autotransporter"/>
    <property type="match status" value="1"/>
</dbReference>
<dbReference type="AlphaFoldDB" id="A8HXI1"/>
<dbReference type="InterPro" id="IPR023827">
    <property type="entry name" value="Peptidase_S8_Asp-AS"/>
</dbReference>
<dbReference type="PROSITE" id="PS00137">
    <property type="entry name" value="SUBTILASE_HIS"/>
    <property type="match status" value="1"/>
</dbReference>
<feature type="domain" description="Autotransporter" evidence="8">
    <location>
        <begin position="902"/>
        <end position="1177"/>
    </location>
</feature>
<evidence type="ECO:0000256" key="6">
    <source>
        <dbReference type="PROSITE-ProRule" id="PRU01240"/>
    </source>
</evidence>
<reference evidence="9 10" key="4">
    <citation type="journal article" date="2009" name="Appl. Environ. Microbiol.">
        <title>Comparative genome-wide transcriptional profiling of Azorhizobium caulinodans ORS571 grown under free-living and symbiotic conditions.</title>
        <authorList>
            <person name="Tsukada S."/>
            <person name="Aono T."/>
            <person name="Akiba N."/>
            <person name="Lee KB."/>
            <person name="Liu CT."/>
            <person name="Toyazaki H."/>
            <person name="Oyaizu H."/>
        </authorList>
    </citation>
    <scope>NUCLEOTIDE SEQUENCE [LARGE SCALE GENOMIC DNA]</scope>
    <source>
        <strain evidence="10">ATCC 43989 / DSM 5975 / JCM 20966 / LMG 6465 / NBRC 14845 / NCIMB 13405 / ORS 571</strain>
    </source>
</reference>
<dbReference type="InterPro" id="IPR006315">
    <property type="entry name" value="OM_autotransptr_brl_dom"/>
</dbReference>
<organism evidence="9 10">
    <name type="scientific">Azorhizobium caulinodans (strain ATCC 43989 / DSM 5975 / JCM 20966 / LMG 6465 / NBRC 14845 / NCIMB 13405 / ORS 571)</name>
    <dbReference type="NCBI Taxonomy" id="438753"/>
    <lineage>
        <taxon>Bacteria</taxon>
        <taxon>Pseudomonadati</taxon>
        <taxon>Pseudomonadota</taxon>
        <taxon>Alphaproteobacteria</taxon>
        <taxon>Hyphomicrobiales</taxon>
        <taxon>Xanthobacteraceae</taxon>
        <taxon>Azorhizobium</taxon>
    </lineage>
</organism>
<keyword evidence="2 7" id="KW-0732">Signal</keyword>
<evidence type="ECO:0000313" key="9">
    <source>
        <dbReference type="EMBL" id="BAF87502.1"/>
    </source>
</evidence>
<keyword evidence="3 6" id="KW-0378">Hydrolase</keyword>
<dbReference type="PROSITE" id="PS00138">
    <property type="entry name" value="SUBTILASE_SER"/>
    <property type="match status" value="1"/>
</dbReference>
<gene>
    <name evidence="9" type="ordered locus">AZC_1504</name>
</gene>
<evidence type="ECO:0000259" key="8">
    <source>
        <dbReference type="PROSITE" id="PS51208"/>
    </source>
</evidence>
<dbReference type="PANTHER" id="PTHR42884:SF14">
    <property type="entry name" value="NEUROENDOCRINE CONVERTASE 1"/>
    <property type="match status" value="1"/>
</dbReference>
<reference evidence="10" key="2">
    <citation type="submission" date="2007-04" db="EMBL/GenBank/DDBJ databases">
        <title>Complete genome sequence of the nitrogen-fixing bacterium Azorhizobium caulinodans ORS571.</title>
        <authorList>
            <person name="Lee K.B."/>
            <person name="Backer P.D."/>
            <person name="Aono T."/>
            <person name="Liu C.T."/>
            <person name="Suzuki S."/>
            <person name="Suzuki T."/>
            <person name="Kaneko T."/>
            <person name="Yamada M."/>
            <person name="Tabata S."/>
            <person name="Kupfer D.M."/>
            <person name="Najar F.Z."/>
            <person name="Wiley G.B."/>
            <person name="Roe B."/>
            <person name="Binnewies T."/>
            <person name="Ussery D."/>
            <person name="Vereecke D."/>
            <person name="Gevers D."/>
            <person name="Holsters M."/>
            <person name="Oyaizu H."/>
        </authorList>
    </citation>
    <scope>NUCLEOTIDE SEQUENCE [LARGE SCALE GENOMIC DNA]</scope>
    <source>
        <strain evidence="10">ATCC 43989 / DSM 5975 / JCM 20966 / LMG 6465 / NBRC 14845 / NCIMB 13405 / ORS 571</strain>
    </source>
</reference>
<dbReference type="eggNOG" id="COG1404">
    <property type="taxonomic scope" value="Bacteria"/>
</dbReference>
<dbReference type="CDD" id="cd04848">
    <property type="entry name" value="Peptidases_S8_Autotransporter_serine_protease_like"/>
    <property type="match status" value="1"/>
</dbReference>
<dbReference type="InterPro" id="IPR015500">
    <property type="entry name" value="Peptidase_S8_subtilisin-rel"/>
</dbReference>
<dbReference type="InterPro" id="IPR005546">
    <property type="entry name" value="Autotransporte_beta"/>
</dbReference>
<dbReference type="SMART" id="SM00869">
    <property type="entry name" value="Autotransporter"/>
    <property type="match status" value="1"/>
</dbReference>
<dbReference type="KEGG" id="azc:AZC_1504"/>
<dbReference type="Pfam" id="PF00082">
    <property type="entry name" value="Peptidase_S8"/>
    <property type="match status" value="1"/>
</dbReference>
<evidence type="ECO:0000256" key="3">
    <source>
        <dbReference type="ARBA" id="ARBA00022801"/>
    </source>
</evidence>
<feature type="active site" description="Charge relay system" evidence="5 6">
    <location>
        <position position="85"/>
    </location>
</feature>
<evidence type="ECO:0000256" key="2">
    <source>
        <dbReference type="ARBA" id="ARBA00022729"/>
    </source>
</evidence>
<sequence>MNSFQYHPHPAVDAEMPNRSVLAKRLQYLLAATALSLLAQPALAQSANSFLTPEYYRSGALAQVNAAAAYALGFTGAGVTVAVVDSGLDTRHPEFTGRIVPGYDFAFNIPVQINEDHDTDAKTPTNSGSHGTHVAGIIAAARNGTEMQGVAYNANILPVVYNDTTNNPDTFFSAAWNYVAAQNVAIASNSLGLNDCVRRPTDKCNVTEYTRAEVDSLYPTMLASMRATAAAGTLMVFATGNEAQSSPDVLGGMPYLVPELKNNWLAVGAVDANNTIANFSNRCGVAKDWCLVAPGVAIYSTVTLGEGTGTDGGYGDKSGTSMATPVVSGVAALVKEAFPWFTAYDLQQALLTTATDLGAPGVDDVYGWGLVNAAKAVLGYGQFVTTTTLDTKGYSSTFSNDISGTGGLIKAGAGTLTLIGTNTYSGGTTIAGGTLQIGNGGTTGSITGNVLDNGTLAFNRSDALTYGGVVSGAGNLVKAGAGTLTLTGANTYTGGTTISSGTLQIGNGGTTGAIVGNVANSDTLAFKRSDTLTFGGAVSGTGRLVQAGTGTTILTGTNTYTGGTTISSGTLQIGNGGTTGSIVGNVVDNGTLAFNRSDSFIFSGAISGTGNLVKDGAGTLSLTGNNSYTGLTAVIGGQLSVNGAFASQLAIGSSGTLRGTGTLNGPLVVAGRLAPGNSPGTLTVAGPVTFASGSTFQTDIDGTGTGTGAGNYSRLVTTGSSGTVTVTGGTITPTLRGITGSATNSYTPSLGSSYTVIQTSAGLAGSFSGLAQPASGLPTSTRFDALYTPTSLSLVVTPLSYGTLAANGLASTANTNATGAALDSFRPTAGVAMAGTTGLLFGNLYTLTPAALPYALAQLSGEAHASAAAQVFEDARQVRSAIYDRLDGSAAAKAGTDSARLSKSLDIAIWATGYGGWGNASGSGAYKLDWTQSGFIGGADVEVFGNTRLGLALGTGSSAGNVGSLNSTVDNSHTDLAAYGATRFGALLAKYGVAYSWNNIDTSRTVAFSGLWNQLGSSADGNTTQVFGELSYDFRVNQAQVSPFASVAYVKQDFDAFHETGGAAALYGSTLGMTTTLTTVGARVSTDIALGNGTLTPSAKLGWQHAFGDTATGATMWFAGSNPFLVTGTPIARDALALNLGLAYGFTNNVSASVAYDGVLAADAQDSTLKANLKVAF</sequence>
<protein>
    <submittedName>
        <fullName evidence="9">Putative serine protease</fullName>
    </submittedName>
</protein>
<dbReference type="InterPro" id="IPR022398">
    <property type="entry name" value="Peptidase_S8_His-AS"/>
</dbReference>
<dbReference type="SUPFAM" id="SSF52743">
    <property type="entry name" value="Subtilisin-like"/>
    <property type="match status" value="1"/>
</dbReference>
<dbReference type="STRING" id="438753.AZC_1504"/>
<dbReference type="InterPro" id="IPR036709">
    <property type="entry name" value="Autotransporte_beta_dom_sf"/>
</dbReference>
<dbReference type="InterPro" id="IPR023828">
    <property type="entry name" value="Peptidase_S8_Ser-AS"/>
</dbReference>
<dbReference type="HOGENOM" id="CLU_273187_0_0_5"/>
<dbReference type="Gene3D" id="2.40.128.130">
    <property type="entry name" value="Autotransporter beta-domain"/>
    <property type="match status" value="1"/>
</dbReference>
<dbReference type="PANTHER" id="PTHR42884">
    <property type="entry name" value="PROPROTEIN CONVERTASE SUBTILISIN/KEXIN-RELATED"/>
    <property type="match status" value="1"/>
</dbReference>
<dbReference type="Gene3D" id="3.40.50.200">
    <property type="entry name" value="Peptidase S8/S53 domain"/>
    <property type="match status" value="1"/>
</dbReference>
<dbReference type="Pfam" id="PF12951">
    <property type="entry name" value="PATR"/>
    <property type="match status" value="4"/>
</dbReference>
<dbReference type="PROSITE" id="PS00136">
    <property type="entry name" value="SUBTILASE_ASP"/>
    <property type="match status" value="1"/>
</dbReference>
<comment type="similarity">
    <text evidence="6">Belongs to the peptidase S8 family.</text>
</comment>
<dbReference type="InterPro" id="IPR011050">
    <property type="entry name" value="Pectin_lyase_fold/virulence"/>
</dbReference>
<dbReference type="PROSITE" id="PS51208">
    <property type="entry name" value="AUTOTRANSPORTER"/>
    <property type="match status" value="1"/>
</dbReference>
<evidence type="ECO:0000256" key="4">
    <source>
        <dbReference type="ARBA" id="ARBA00022825"/>
    </source>
</evidence>
<accession>A8HXI1</accession>
<dbReference type="Pfam" id="PF03797">
    <property type="entry name" value="Autotransporter"/>
    <property type="match status" value="1"/>
</dbReference>
<proteinExistence type="inferred from homology"/>
<dbReference type="GO" id="GO:0005886">
    <property type="term" value="C:plasma membrane"/>
    <property type="evidence" value="ECO:0007669"/>
    <property type="project" value="TreeGrafter"/>
</dbReference>
<dbReference type="PROSITE" id="PS51892">
    <property type="entry name" value="SUBTILASE"/>
    <property type="match status" value="1"/>
</dbReference>
<feature type="active site" description="Charge relay system" evidence="5 6">
    <location>
        <position position="321"/>
    </location>
</feature>
<keyword evidence="1 6" id="KW-0645">Protease</keyword>
<evidence type="ECO:0000256" key="5">
    <source>
        <dbReference type="PIRSR" id="PIRSR615500-1"/>
    </source>
</evidence>
<dbReference type="InterPro" id="IPR034061">
    <property type="entry name" value="Peptidases_S8_Autotransporter"/>
</dbReference>